<proteinExistence type="predicted"/>
<dbReference type="InterPro" id="IPR032285">
    <property type="entry name" value="Metallophos_N"/>
</dbReference>
<dbReference type="SUPFAM" id="SSF56300">
    <property type="entry name" value="Metallo-dependent phosphatases"/>
    <property type="match status" value="1"/>
</dbReference>
<evidence type="ECO:0000259" key="4">
    <source>
        <dbReference type="Pfam" id="PF16371"/>
    </source>
</evidence>
<sequence>MPHLGRLAGRRPRATAWLALGAVTTALAAALTATLAVDDARADGGAVVTGTVFADRNGDGDQDRGERGLAGVDVSDGVTIVRTDSDGRYTLETDPARRTAEIVFVTQPAGYTAAPDESMVPSFYRQLGELEPGEEADASFGLVPSPWSRNPNFSVGLLADPQTLLLTEESRAIFQGLLGEVNELTAEPDFLLVAGDLTQNATEPEFVRYNATTATSRVPVWPAVGNHDITDDTGYDNYRKYLGPEWYSFDYGSRHFVVLENNSGFADTAQLEWLRQDLAANAQDDKEVVVVVHRPMDSPPTAGGANGPARYIELLDQYNTKLVLAGHTHKNDVDLSVVGGAAHVVTNATSGTLDQTPNGFRVVTFEGRKNEYPFKMYGVRQSLTVTNPAPGALVAEGDATVQINAYDTTSTVTDVSYRLDGGPWRNLRQSSHFTWAADVRGRGLTAGEHAIEVRATDDGGETWSETSAFTVVPDGVLDAPRSGADWAMFKGNSAYTGVAQDVLDPARLQPAWSYRTPGTILTSSPAIVDGVVYAGTRDEDGAANHAVHAVDLATGEQLWRFQTDGQAEGTPVVAEGKVYAATVRGTLFALDAATGEKLWSITKGDEVGDGVHRGWMYEQPNYEDGIVYQVYSIGERRLMALDAETGAELWNVRLNGGWISETPAALGGGRLYVDGDGSWLVSVNAETGAEEWRVSGMPCTNTTPVYSDELLYMGCQGDDLVVRDAATGAAVWRYSSPDVSFIRGTPTGSSPAIADGVAYMGFSDGNVTALDARTGALLWTHRTGGGITSSPIVSGDTVYVGSNDGFVYGFDRATGAVEWRYEIGTWVASTPAVSGNTLVVGAWDGNLYAFSETAR</sequence>
<dbReference type="AlphaFoldDB" id="A0A1H2L966"/>
<dbReference type="Proteomes" id="UP000182977">
    <property type="component" value="Chromosome I"/>
</dbReference>
<evidence type="ECO:0000259" key="3">
    <source>
        <dbReference type="Pfam" id="PF13360"/>
    </source>
</evidence>
<dbReference type="InterPro" id="IPR029052">
    <property type="entry name" value="Metallo-depent_PP-like"/>
</dbReference>
<accession>A0A1H2L966</accession>
<evidence type="ECO:0000259" key="2">
    <source>
        <dbReference type="Pfam" id="PF00149"/>
    </source>
</evidence>
<dbReference type="SMART" id="SM00564">
    <property type="entry name" value="PQQ"/>
    <property type="match status" value="8"/>
</dbReference>
<keyword evidence="6" id="KW-1185">Reference proteome</keyword>
<dbReference type="Gene3D" id="2.60.40.10">
    <property type="entry name" value="Immunoglobulins"/>
    <property type="match status" value="2"/>
</dbReference>
<evidence type="ECO:0000313" key="5">
    <source>
        <dbReference type="EMBL" id="SDU77543.1"/>
    </source>
</evidence>
<feature type="domain" description="Calcineurin-like phosphoesterase" evidence="2">
    <location>
        <begin position="182"/>
        <end position="330"/>
    </location>
</feature>
<feature type="domain" description="Pyrrolo-quinoline quinone repeat" evidence="3">
    <location>
        <begin position="623"/>
        <end position="736"/>
    </location>
</feature>
<dbReference type="InterPro" id="IPR015943">
    <property type="entry name" value="WD40/YVTN_repeat-like_dom_sf"/>
</dbReference>
<organism evidence="5 6">
    <name type="scientific">Jiangella alkaliphila</name>
    <dbReference type="NCBI Taxonomy" id="419479"/>
    <lineage>
        <taxon>Bacteria</taxon>
        <taxon>Bacillati</taxon>
        <taxon>Actinomycetota</taxon>
        <taxon>Actinomycetes</taxon>
        <taxon>Jiangellales</taxon>
        <taxon>Jiangellaceae</taxon>
        <taxon>Jiangella</taxon>
    </lineage>
</organism>
<dbReference type="SUPFAM" id="SSF117074">
    <property type="entry name" value="Hypothetical protein PA1324"/>
    <property type="match status" value="1"/>
</dbReference>
<dbReference type="Gene3D" id="3.60.21.10">
    <property type="match status" value="1"/>
</dbReference>
<dbReference type="Pfam" id="PF00149">
    <property type="entry name" value="Metallophos"/>
    <property type="match status" value="1"/>
</dbReference>
<dbReference type="Gene3D" id="2.130.10.10">
    <property type="entry name" value="YVTN repeat-like/Quinoprotein amine dehydrogenase"/>
    <property type="match status" value="2"/>
</dbReference>
<protein>
    <submittedName>
        <fullName evidence="5">Outer membrane protein assembly factor BamB, contains PQQ-like beta-propeller repeat</fullName>
    </submittedName>
</protein>
<evidence type="ECO:0000256" key="1">
    <source>
        <dbReference type="SAM" id="SignalP"/>
    </source>
</evidence>
<keyword evidence="1" id="KW-0732">Signal</keyword>
<dbReference type="SUPFAM" id="SSF81296">
    <property type="entry name" value="E set domains"/>
    <property type="match status" value="1"/>
</dbReference>
<feature type="domain" description="Pyrrolo-quinoline quinone repeat" evidence="3">
    <location>
        <begin position="510"/>
        <end position="603"/>
    </location>
</feature>
<feature type="chain" id="PRO_5009279126" evidence="1">
    <location>
        <begin position="29"/>
        <end position="855"/>
    </location>
</feature>
<dbReference type="GO" id="GO:0005975">
    <property type="term" value="P:carbohydrate metabolic process"/>
    <property type="evidence" value="ECO:0007669"/>
    <property type="project" value="UniProtKB-ARBA"/>
</dbReference>
<dbReference type="Pfam" id="PF17957">
    <property type="entry name" value="Big_7"/>
    <property type="match status" value="1"/>
</dbReference>
<dbReference type="InterPro" id="IPR011047">
    <property type="entry name" value="Quinoprotein_ADH-like_sf"/>
</dbReference>
<dbReference type="STRING" id="419479.SAMN04488563_5571"/>
<dbReference type="Pfam" id="PF13360">
    <property type="entry name" value="PQQ_2"/>
    <property type="match status" value="3"/>
</dbReference>
<dbReference type="InterPro" id="IPR018391">
    <property type="entry name" value="PQQ_b-propeller_rpt"/>
</dbReference>
<feature type="signal peptide" evidence="1">
    <location>
        <begin position="1"/>
        <end position="28"/>
    </location>
</feature>
<dbReference type="EMBL" id="LT629791">
    <property type="protein sequence ID" value="SDU77543.1"/>
    <property type="molecule type" value="Genomic_DNA"/>
</dbReference>
<dbReference type="Pfam" id="PF16371">
    <property type="entry name" value="MetallophosN"/>
    <property type="match status" value="1"/>
</dbReference>
<evidence type="ECO:0000313" key="6">
    <source>
        <dbReference type="Proteomes" id="UP000182977"/>
    </source>
</evidence>
<dbReference type="PANTHER" id="PTHR34512">
    <property type="entry name" value="CELL SURFACE PROTEIN"/>
    <property type="match status" value="1"/>
</dbReference>
<dbReference type="PANTHER" id="PTHR34512:SF30">
    <property type="entry name" value="OUTER MEMBRANE PROTEIN ASSEMBLY FACTOR BAMB"/>
    <property type="match status" value="1"/>
</dbReference>
<dbReference type="InterPro" id="IPR013783">
    <property type="entry name" value="Ig-like_fold"/>
</dbReference>
<dbReference type="InterPro" id="IPR002372">
    <property type="entry name" value="PQQ_rpt_dom"/>
</dbReference>
<dbReference type="GO" id="GO:0016787">
    <property type="term" value="F:hydrolase activity"/>
    <property type="evidence" value="ECO:0007669"/>
    <property type="project" value="InterPro"/>
</dbReference>
<reference evidence="6" key="1">
    <citation type="submission" date="2016-10" db="EMBL/GenBank/DDBJ databases">
        <authorList>
            <person name="Varghese N."/>
            <person name="Submissions S."/>
        </authorList>
    </citation>
    <scope>NUCLEOTIDE SEQUENCE [LARGE SCALE GENOMIC DNA]</scope>
    <source>
        <strain evidence="6">DSM 45079</strain>
    </source>
</reference>
<dbReference type="SUPFAM" id="SSF50998">
    <property type="entry name" value="Quinoprotein alcohol dehydrogenase-like"/>
    <property type="match status" value="2"/>
</dbReference>
<name>A0A1H2L966_9ACTN</name>
<dbReference type="InterPro" id="IPR014756">
    <property type="entry name" value="Ig_E-set"/>
</dbReference>
<gene>
    <name evidence="5" type="ORF">SAMN04488563_5571</name>
</gene>
<feature type="domain" description="Pyrrolo-quinoline quinone repeat" evidence="3">
    <location>
        <begin position="764"/>
        <end position="852"/>
    </location>
</feature>
<feature type="domain" description="Calcineurin-like phosphoesterase N-terminal" evidence="4">
    <location>
        <begin position="64"/>
        <end position="137"/>
    </location>
</feature>
<dbReference type="InterPro" id="IPR004843">
    <property type="entry name" value="Calcineurin-like_PHP"/>
</dbReference>